<evidence type="ECO:0000313" key="3">
    <source>
        <dbReference type="EMBL" id="RTZ16805.1"/>
    </source>
</evidence>
<keyword evidence="3" id="KW-0808">Transferase</keyword>
<accession>A0A432CY18</accession>
<dbReference type="Pfam" id="PF00534">
    <property type="entry name" value="Glycos_transf_1"/>
    <property type="match status" value="1"/>
</dbReference>
<dbReference type="InterPro" id="IPR028098">
    <property type="entry name" value="Glyco_trans_4-like_N"/>
</dbReference>
<dbReference type="CDD" id="cd03811">
    <property type="entry name" value="GT4_GT28_WabH-like"/>
    <property type="match status" value="1"/>
</dbReference>
<dbReference type="Proteomes" id="UP000268973">
    <property type="component" value="Unassembled WGS sequence"/>
</dbReference>
<organism evidence="3 4">
    <name type="scientific">Vibrio aquaticus</name>
    <dbReference type="NCBI Taxonomy" id="2496559"/>
    <lineage>
        <taxon>Bacteria</taxon>
        <taxon>Pseudomonadati</taxon>
        <taxon>Pseudomonadota</taxon>
        <taxon>Gammaproteobacteria</taxon>
        <taxon>Vibrionales</taxon>
        <taxon>Vibrionaceae</taxon>
        <taxon>Vibrio</taxon>
    </lineage>
</organism>
<sequence length="401" mass="44981">MAKKILYVHFGDNWIRGSEKCLLDQVRFVREHGYQAFVWTNSEALTHELDKMYVPHQLSGFPMLLGWQKPRFDVSAWFGLFTMARDLIEQRNIDIVHINSAAPCQWVIAAARSKQVPAVTQLHCHYPARERLTTGVHLSQHIITVSHHVAESLLQDGYPIEQLSTIHNGIDVEALSAQKTVNVKKELEIDDDAFVFATVGSLIKRKGVDRILTALRHLVLEYPNVRLVVIGDGPEKHELELQAECLHLADRVHFVGEQKNVLGWLKGCDGFVSGARSEAFGLVVAEAALAKLPIVAPFEGGIPEFIQHGKTGVIYPNHNVAPLEKAMRIVVANPTACNKMAQRAHQHILTHHSVEQAGQKILGVYRALLQRPAIEKRSLFHTFSPIKSYLSNRFMTGEQHG</sequence>
<dbReference type="PANTHER" id="PTHR45947">
    <property type="entry name" value="SULFOQUINOVOSYL TRANSFERASE SQD2"/>
    <property type="match status" value="1"/>
</dbReference>
<evidence type="ECO:0000313" key="4">
    <source>
        <dbReference type="Proteomes" id="UP000268973"/>
    </source>
</evidence>
<evidence type="ECO:0000259" key="2">
    <source>
        <dbReference type="Pfam" id="PF13439"/>
    </source>
</evidence>
<dbReference type="SUPFAM" id="SSF53756">
    <property type="entry name" value="UDP-Glycosyltransferase/glycogen phosphorylase"/>
    <property type="match status" value="1"/>
</dbReference>
<dbReference type="Gene3D" id="3.40.50.2000">
    <property type="entry name" value="Glycogen Phosphorylase B"/>
    <property type="match status" value="2"/>
</dbReference>
<dbReference type="OrthoDB" id="9768937at2"/>
<evidence type="ECO:0000259" key="1">
    <source>
        <dbReference type="Pfam" id="PF00534"/>
    </source>
</evidence>
<dbReference type="GO" id="GO:0016757">
    <property type="term" value="F:glycosyltransferase activity"/>
    <property type="evidence" value="ECO:0007669"/>
    <property type="project" value="InterPro"/>
</dbReference>
<protein>
    <submittedName>
        <fullName evidence="3">Glycosyltransferase family 1 protein</fullName>
    </submittedName>
</protein>
<reference evidence="3 4" key="1">
    <citation type="submission" date="2018-12" db="EMBL/GenBank/DDBJ databases">
        <title>Vibrio sp. isolated from China Sea.</title>
        <authorList>
            <person name="Li Y."/>
        </authorList>
    </citation>
    <scope>NUCLEOTIDE SEQUENCE [LARGE SCALE GENOMIC DNA]</scope>
    <source>
        <strain evidence="3 4">BEI207</strain>
    </source>
</reference>
<comment type="caution">
    <text evidence="3">The sequence shown here is derived from an EMBL/GenBank/DDBJ whole genome shotgun (WGS) entry which is preliminary data.</text>
</comment>
<dbReference type="RefSeq" id="WP_126573827.1">
    <property type="nucleotide sequence ID" value="NZ_RXZH01000002.1"/>
</dbReference>
<dbReference type="Pfam" id="PF13439">
    <property type="entry name" value="Glyco_transf_4"/>
    <property type="match status" value="1"/>
</dbReference>
<keyword evidence="4" id="KW-1185">Reference proteome</keyword>
<name>A0A432CY18_9VIBR</name>
<dbReference type="AlphaFoldDB" id="A0A432CY18"/>
<proteinExistence type="predicted"/>
<dbReference type="PANTHER" id="PTHR45947:SF3">
    <property type="entry name" value="SULFOQUINOVOSYL TRANSFERASE SQD2"/>
    <property type="match status" value="1"/>
</dbReference>
<dbReference type="InterPro" id="IPR050194">
    <property type="entry name" value="Glycosyltransferase_grp1"/>
</dbReference>
<gene>
    <name evidence="3" type="ORF">EJ063_08420</name>
</gene>
<dbReference type="EMBL" id="RXZH01000002">
    <property type="protein sequence ID" value="RTZ16805.1"/>
    <property type="molecule type" value="Genomic_DNA"/>
</dbReference>
<dbReference type="InterPro" id="IPR001296">
    <property type="entry name" value="Glyco_trans_1"/>
</dbReference>
<feature type="domain" description="Glycosyl transferase family 1" evidence="1">
    <location>
        <begin position="184"/>
        <end position="346"/>
    </location>
</feature>
<feature type="domain" description="Glycosyltransferase subfamily 4-like N-terminal" evidence="2">
    <location>
        <begin position="16"/>
        <end position="173"/>
    </location>
</feature>